<dbReference type="AlphaFoldDB" id="A0A8H4AAU9"/>
<protein>
    <submittedName>
        <fullName evidence="1">Uncharacterized protein</fullName>
    </submittedName>
</protein>
<dbReference type="OrthoDB" id="2322619at2759"/>
<name>A0A8H4AAU9_GIGMA</name>
<proteinExistence type="predicted"/>
<reference evidence="1 2" key="1">
    <citation type="journal article" date="2019" name="Environ. Microbiol.">
        <title>At the nexus of three kingdoms: the genome of the mycorrhizal fungus Gigaspora margarita provides insights into plant, endobacterial and fungal interactions.</title>
        <authorList>
            <person name="Venice F."/>
            <person name="Ghignone S."/>
            <person name="Salvioli di Fossalunga A."/>
            <person name="Amselem J."/>
            <person name="Novero M."/>
            <person name="Xianan X."/>
            <person name="Sedzielewska Toro K."/>
            <person name="Morin E."/>
            <person name="Lipzen A."/>
            <person name="Grigoriev I.V."/>
            <person name="Henrissat B."/>
            <person name="Martin F.M."/>
            <person name="Bonfante P."/>
        </authorList>
    </citation>
    <scope>NUCLEOTIDE SEQUENCE [LARGE SCALE GENOMIC DNA]</scope>
    <source>
        <strain evidence="1 2">BEG34</strain>
    </source>
</reference>
<organism evidence="1 2">
    <name type="scientific">Gigaspora margarita</name>
    <dbReference type="NCBI Taxonomy" id="4874"/>
    <lineage>
        <taxon>Eukaryota</taxon>
        <taxon>Fungi</taxon>
        <taxon>Fungi incertae sedis</taxon>
        <taxon>Mucoromycota</taxon>
        <taxon>Glomeromycotina</taxon>
        <taxon>Glomeromycetes</taxon>
        <taxon>Diversisporales</taxon>
        <taxon>Gigasporaceae</taxon>
        <taxon>Gigaspora</taxon>
    </lineage>
</organism>
<evidence type="ECO:0000313" key="2">
    <source>
        <dbReference type="Proteomes" id="UP000439903"/>
    </source>
</evidence>
<gene>
    <name evidence="1" type="ORF">F8M41_024506</name>
</gene>
<dbReference type="Proteomes" id="UP000439903">
    <property type="component" value="Unassembled WGS sequence"/>
</dbReference>
<evidence type="ECO:0000313" key="1">
    <source>
        <dbReference type="EMBL" id="KAF0475951.1"/>
    </source>
</evidence>
<keyword evidence="2" id="KW-1185">Reference proteome</keyword>
<comment type="caution">
    <text evidence="1">The sequence shown here is derived from an EMBL/GenBank/DDBJ whole genome shotgun (WGS) entry which is preliminary data.</text>
</comment>
<sequence>MSTKFQTTSEYVAFVIKRANPHTIYNLTKSAADLVDSQVTPDPDVYLALQQSEVFVQQYCYKQWHNEWEYRWCGAATEPDHNDEPYAQVGANEDYMFYNRQVTGFDFVDYLKNKFSDSILNSLETTQLVTHITDLLESESKSLNNNWHDNFKKFYLQGDDEDVNLVTSHCDFYYTAASVEDSEGSPILLMYWCCCFYRIHS</sequence>
<accession>A0A8H4AAU9</accession>
<dbReference type="EMBL" id="WTPW01000837">
    <property type="protein sequence ID" value="KAF0475951.1"/>
    <property type="molecule type" value="Genomic_DNA"/>
</dbReference>